<keyword evidence="4 9" id="KW-0547">Nucleotide-binding</keyword>
<feature type="compositionally biased region" description="Pro residues" evidence="12">
    <location>
        <begin position="428"/>
        <end position="438"/>
    </location>
</feature>
<dbReference type="GO" id="GO:0007019">
    <property type="term" value="P:microtubule depolymerization"/>
    <property type="evidence" value="ECO:0007669"/>
    <property type="project" value="TreeGrafter"/>
</dbReference>
<accession>A0AAU9J1W9</accession>
<keyword evidence="5 9" id="KW-0067">ATP-binding</keyword>
<protein>
    <recommendedName>
        <fullName evidence="10">Kinesin-like protein</fullName>
    </recommendedName>
</protein>
<dbReference type="Gene3D" id="3.40.850.10">
    <property type="entry name" value="Kinesin motor domain"/>
    <property type="match status" value="1"/>
</dbReference>
<dbReference type="InterPro" id="IPR027640">
    <property type="entry name" value="Kinesin-like_fam"/>
</dbReference>
<dbReference type="GO" id="GO:0005874">
    <property type="term" value="C:microtubule"/>
    <property type="evidence" value="ECO:0007669"/>
    <property type="project" value="UniProtKB-KW"/>
</dbReference>
<comment type="similarity">
    <text evidence="8">Belongs to the TRAFAC class myosin-kinesin ATPase superfamily. Kinesin family. KIN-13 subfamily.</text>
</comment>
<keyword evidence="2" id="KW-0963">Cytoplasm</keyword>
<evidence type="ECO:0000259" key="13">
    <source>
        <dbReference type="PROSITE" id="PS50067"/>
    </source>
</evidence>
<evidence type="ECO:0000256" key="9">
    <source>
        <dbReference type="PROSITE-ProRule" id="PRU00283"/>
    </source>
</evidence>
<evidence type="ECO:0000256" key="8">
    <source>
        <dbReference type="ARBA" id="ARBA00061030"/>
    </source>
</evidence>
<evidence type="ECO:0000256" key="12">
    <source>
        <dbReference type="SAM" id="MobiDB-lite"/>
    </source>
</evidence>
<dbReference type="SMART" id="SM00129">
    <property type="entry name" value="KISc"/>
    <property type="match status" value="1"/>
</dbReference>
<dbReference type="InterPro" id="IPR019821">
    <property type="entry name" value="Kinesin_motor_CS"/>
</dbReference>
<keyword evidence="11" id="KW-0175">Coiled coil</keyword>
<feature type="coiled-coil region" evidence="11">
    <location>
        <begin position="516"/>
        <end position="543"/>
    </location>
</feature>
<dbReference type="Pfam" id="PF00225">
    <property type="entry name" value="Kinesin"/>
    <property type="match status" value="1"/>
</dbReference>
<dbReference type="PANTHER" id="PTHR47971">
    <property type="entry name" value="KINESIN-RELATED PROTEIN 6"/>
    <property type="match status" value="1"/>
</dbReference>
<dbReference type="InterPro" id="IPR036961">
    <property type="entry name" value="Kinesin_motor_dom_sf"/>
</dbReference>
<keyword evidence="7" id="KW-0206">Cytoskeleton</keyword>
<feature type="domain" description="Kinesin motor" evidence="13">
    <location>
        <begin position="7"/>
        <end position="327"/>
    </location>
</feature>
<dbReference type="EMBL" id="CAJZBQ010000022">
    <property type="protein sequence ID" value="CAG9319244.1"/>
    <property type="molecule type" value="Genomic_DNA"/>
</dbReference>
<sequence length="571" mass="63685">MVDRDQKIQVIVRKRPLNSKEKARGEIDILSQRSPQTIVVTEEKVKVDLTKYIEEHHFTFDGVFSEDITNEQLYRATVQPIVQAAFQGAKVTCFAYGQTGSGKTYTMMGEAQTPGLYLLAANDLFYYREQLYPNIKLWVSFYEIYCGKLHDLLNERQILHVREDAKQNVNIVGLQYKPVEDVQTLMQILSFGLAARTTGTTGANEDSSRSHGVLEISLREKRKAVGKVTFIDLAGSERGADTQNSDGKTRMDGAEINKSLLALKECIRALDQDKKHTPFRGSKLTLVLKDSFVGNCRTVMIANVSPGITSCEHTLNSLRYADRVKELKKGGGGSAAATRGADQLANILMLPRQNANVVRYVKSGEEEEEDEDISPRVANNAPKITVKEDSDRPTSKGNGTKPAAPHEKPRSRIGGGFTSPKTQRNLAPPQPQPQPPAPTANHIFEEAQNMDLEELTATHENLIGIILTEEEQLINAHRKTIDDMVDAIKVQMALLSEVDKPGSDVDQYVCELDKVLAMKEEMIRGLRKQLKNFNDHLRQEEAMAAAFNARKSAMDVFDLEAPDGDLLQDMW</sequence>
<evidence type="ECO:0000313" key="15">
    <source>
        <dbReference type="Proteomes" id="UP001162131"/>
    </source>
</evidence>
<evidence type="ECO:0000256" key="11">
    <source>
        <dbReference type="SAM" id="Coils"/>
    </source>
</evidence>
<dbReference type="AlphaFoldDB" id="A0AAU9J1W9"/>
<dbReference type="Proteomes" id="UP001162131">
    <property type="component" value="Unassembled WGS sequence"/>
</dbReference>
<reference evidence="14" key="1">
    <citation type="submission" date="2021-09" db="EMBL/GenBank/DDBJ databases">
        <authorList>
            <consortium name="AG Swart"/>
            <person name="Singh M."/>
            <person name="Singh A."/>
            <person name="Seah K."/>
            <person name="Emmerich C."/>
        </authorList>
    </citation>
    <scope>NUCLEOTIDE SEQUENCE</scope>
    <source>
        <strain evidence="14">ATCC30299</strain>
    </source>
</reference>
<dbReference type="GO" id="GO:0003777">
    <property type="term" value="F:microtubule motor activity"/>
    <property type="evidence" value="ECO:0007669"/>
    <property type="project" value="InterPro"/>
</dbReference>
<evidence type="ECO:0000256" key="6">
    <source>
        <dbReference type="ARBA" id="ARBA00023175"/>
    </source>
</evidence>
<organism evidence="14 15">
    <name type="scientific">Blepharisma stoltei</name>
    <dbReference type="NCBI Taxonomy" id="1481888"/>
    <lineage>
        <taxon>Eukaryota</taxon>
        <taxon>Sar</taxon>
        <taxon>Alveolata</taxon>
        <taxon>Ciliophora</taxon>
        <taxon>Postciliodesmatophora</taxon>
        <taxon>Heterotrichea</taxon>
        <taxon>Heterotrichida</taxon>
        <taxon>Blepharismidae</taxon>
        <taxon>Blepharisma</taxon>
    </lineage>
</organism>
<evidence type="ECO:0000256" key="5">
    <source>
        <dbReference type="ARBA" id="ARBA00022840"/>
    </source>
</evidence>
<feature type="compositionally biased region" description="Basic and acidic residues" evidence="12">
    <location>
        <begin position="385"/>
        <end position="394"/>
    </location>
</feature>
<gene>
    <name evidence="14" type="ORF">BSTOLATCC_MIC23452</name>
</gene>
<dbReference type="PROSITE" id="PS50067">
    <property type="entry name" value="KINESIN_MOTOR_2"/>
    <property type="match status" value="1"/>
</dbReference>
<dbReference type="FunFam" id="3.40.850.10:FF:000012">
    <property type="entry name" value="Kinesin-like protein"/>
    <property type="match status" value="1"/>
</dbReference>
<evidence type="ECO:0000256" key="4">
    <source>
        <dbReference type="ARBA" id="ARBA00022741"/>
    </source>
</evidence>
<feature type="region of interest" description="Disordered" evidence="12">
    <location>
        <begin position="363"/>
        <end position="440"/>
    </location>
</feature>
<dbReference type="GO" id="GO:0007018">
    <property type="term" value="P:microtubule-based movement"/>
    <property type="evidence" value="ECO:0007669"/>
    <property type="project" value="InterPro"/>
</dbReference>
<keyword evidence="15" id="KW-1185">Reference proteome</keyword>
<dbReference type="InterPro" id="IPR027417">
    <property type="entry name" value="P-loop_NTPase"/>
</dbReference>
<evidence type="ECO:0000256" key="1">
    <source>
        <dbReference type="ARBA" id="ARBA00004245"/>
    </source>
</evidence>
<dbReference type="PROSITE" id="PS00411">
    <property type="entry name" value="KINESIN_MOTOR_1"/>
    <property type="match status" value="1"/>
</dbReference>
<evidence type="ECO:0000313" key="14">
    <source>
        <dbReference type="EMBL" id="CAG9319244.1"/>
    </source>
</evidence>
<evidence type="ECO:0000256" key="7">
    <source>
        <dbReference type="ARBA" id="ARBA00023212"/>
    </source>
</evidence>
<comment type="subcellular location">
    <subcellularLocation>
        <location evidence="1">Cytoplasm</location>
        <location evidence="1">Cytoskeleton</location>
    </subcellularLocation>
</comment>
<dbReference type="GO" id="GO:0008017">
    <property type="term" value="F:microtubule binding"/>
    <property type="evidence" value="ECO:0007669"/>
    <property type="project" value="InterPro"/>
</dbReference>
<evidence type="ECO:0000256" key="10">
    <source>
        <dbReference type="RuleBase" id="RU000394"/>
    </source>
</evidence>
<dbReference type="SUPFAM" id="SSF52540">
    <property type="entry name" value="P-loop containing nucleoside triphosphate hydrolases"/>
    <property type="match status" value="1"/>
</dbReference>
<name>A0AAU9J1W9_9CILI</name>
<dbReference type="GO" id="GO:0005524">
    <property type="term" value="F:ATP binding"/>
    <property type="evidence" value="ECO:0007669"/>
    <property type="project" value="UniProtKB-UniRule"/>
</dbReference>
<evidence type="ECO:0000256" key="2">
    <source>
        <dbReference type="ARBA" id="ARBA00022490"/>
    </source>
</evidence>
<proteinExistence type="inferred from homology"/>
<evidence type="ECO:0000256" key="3">
    <source>
        <dbReference type="ARBA" id="ARBA00022701"/>
    </source>
</evidence>
<dbReference type="PANTHER" id="PTHR47971:SF8">
    <property type="entry name" value="KINESIN-LIKE PROTEIN"/>
    <property type="match status" value="1"/>
</dbReference>
<dbReference type="PRINTS" id="PR00380">
    <property type="entry name" value="KINESINHEAVY"/>
</dbReference>
<dbReference type="InterPro" id="IPR001752">
    <property type="entry name" value="Kinesin_motor_dom"/>
</dbReference>
<comment type="caution">
    <text evidence="14">The sequence shown here is derived from an EMBL/GenBank/DDBJ whole genome shotgun (WGS) entry which is preliminary data.</text>
</comment>
<dbReference type="CDD" id="cd01367">
    <property type="entry name" value="KISc_KIF2_like"/>
    <property type="match status" value="1"/>
</dbReference>
<keyword evidence="6 9" id="KW-0505">Motor protein</keyword>
<keyword evidence="3 10" id="KW-0493">Microtubule</keyword>
<feature type="binding site" evidence="9">
    <location>
        <begin position="97"/>
        <end position="104"/>
    </location>
    <ligand>
        <name>ATP</name>
        <dbReference type="ChEBI" id="CHEBI:30616"/>
    </ligand>
</feature>